<accession>A0A843A9X5</accession>
<dbReference type="Proteomes" id="UP000652307">
    <property type="component" value="Unassembled WGS sequence"/>
</dbReference>
<dbReference type="RefSeq" id="WP_193803436.1">
    <property type="nucleotide sequence ID" value="NZ_JADEZV010000001.1"/>
</dbReference>
<organism evidence="1 2">
    <name type="scientific">Fervidicoccus fontis</name>
    <dbReference type="NCBI Taxonomy" id="683846"/>
    <lineage>
        <taxon>Archaea</taxon>
        <taxon>Thermoproteota</taxon>
        <taxon>Thermoprotei</taxon>
        <taxon>Fervidicoccales</taxon>
        <taxon>Fervidicoccaceae</taxon>
        <taxon>Fervidicoccus</taxon>
    </lineage>
</organism>
<dbReference type="Gene3D" id="1.10.10.1150">
    <property type="entry name" value="Coenzyme PQQ synthesis protein D (PqqD)"/>
    <property type="match status" value="1"/>
</dbReference>
<comment type="caution">
    <text evidence="1">The sequence shown here is derived from an EMBL/GenBank/DDBJ whole genome shotgun (WGS) entry which is preliminary data.</text>
</comment>
<evidence type="ECO:0000313" key="2">
    <source>
        <dbReference type="Proteomes" id="UP000652307"/>
    </source>
</evidence>
<sequence>MSYAELKSKKFTHKGEETGATEDTFYVTDENQVTYEMSAAVYYIWKVSDGTRSLEEIVKQASEELNIPVNELEEPIAMIITKLLESNLLAEVK</sequence>
<evidence type="ECO:0000313" key="1">
    <source>
        <dbReference type="EMBL" id="MBE9390874.1"/>
    </source>
</evidence>
<dbReference type="InterPro" id="IPR008792">
    <property type="entry name" value="PQQD"/>
</dbReference>
<gene>
    <name evidence="1" type="ORF">IOK49_02095</name>
</gene>
<protein>
    <submittedName>
        <fullName evidence="1">PqqD family protein</fullName>
    </submittedName>
</protein>
<dbReference type="AlphaFoldDB" id="A0A843A9X5"/>
<dbReference type="Pfam" id="PF05402">
    <property type="entry name" value="PqqD"/>
    <property type="match status" value="1"/>
</dbReference>
<dbReference type="EMBL" id="JADEZV010000001">
    <property type="protein sequence ID" value="MBE9390874.1"/>
    <property type="molecule type" value="Genomic_DNA"/>
</dbReference>
<name>A0A843A9X5_9CREN</name>
<dbReference type="InterPro" id="IPR041881">
    <property type="entry name" value="PqqD_sf"/>
</dbReference>
<reference evidence="1" key="1">
    <citation type="submission" date="2020-10" db="EMBL/GenBank/DDBJ databases">
        <title>Fervidococcus fontis strain 3639Fd - the first crenarchaeon capable of growth on lipids.</title>
        <authorList>
            <person name="Kochetkova T.V."/>
            <person name="Elcheninov A.G."/>
            <person name="Toschakov S.V."/>
            <person name="Kublanov I.V."/>
        </authorList>
    </citation>
    <scope>NUCLEOTIDE SEQUENCE</scope>
    <source>
        <strain evidence="1">3639Fd</strain>
    </source>
</reference>
<proteinExistence type="predicted"/>